<sequence>MKKMLLLFLPLVLVLASCTRTYVEPGPVIDERYWLSQERGVVVYSGFDCDFFVVETRYGYTVIRSWGGFTPLRGAVVYGNFSRFGVQSFYNRSEGIIQQGNVIDYWLTYWDAIDLADFECNPF</sequence>
<keyword evidence="1" id="KW-0732">Signal</keyword>
<evidence type="ECO:0000313" key="2">
    <source>
        <dbReference type="EMBL" id="MCF1717023.1"/>
    </source>
</evidence>
<protein>
    <recommendedName>
        <fullName evidence="4">Lipoprotein</fullName>
    </recommendedName>
</protein>
<evidence type="ECO:0000313" key="3">
    <source>
        <dbReference type="Proteomes" id="UP001200145"/>
    </source>
</evidence>
<comment type="caution">
    <text evidence="2">The sequence shown here is derived from an EMBL/GenBank/DDBJ whole genome shotgun (WGS) entry which is preliminary data.</text>
</comment>
<dbReference type="EMBL" id="JAKEVY010000008">
    <property type="protein sequence ID" value="MCF1717023.1"/>
    <property type="molecule type" value="Genomic_DNA"/>
</dbReference>
<keyword evidence="3" id="KW-1185">Reference proteome</keyword>
<dbReference type="RefSeq" id="WP_234868685.1">
    <property type="nucleotide sequence ID" value="NZ_JAKEVY010000008.1"/>
</dbReference>
<proteinExistence type="predicted"/>
<accession>A0ABS9BPU2</accession>
<organism evidence="2 3">
    <name type="scientific">Flavihumibacter fluminis</name>
    <dbReference type="NCBI Taxonomy" id="2909236"/>
    <lineage>
        <taxon>Bacteria</taxon>
        <taxon>Pseudomonadati</taxon>
        <taxon>Bacteroidota</taxon>
        <taxon>Chitinophagia</taxon>
        <taxon>Chitinophagales</taxon>
        <taxon>Chitinophagaceae</taxon>
        <taxon>Flavihumibacter</taxon>
    </lineage>
</organism>
<dbReference type="Proteomes" id="UP001200145">
    <property type="component" value="Unassembled WGS sequence"/>
</dbReference>
<feature type="signal peptide" evidence="1">
    <location>
        <begin position="1"/>
        <end position="22"/>
    </location>
</feature>
<dbReference type="PROSITE" id="PS51257">
    <property type="entry name" value="PROKAR_LIPOPROTEIN"/>
    <property type="match status" value="1"/>
</dbReference>
<feature type="chain" id="PRO_5046309194" description="Lipoprotein" evidence="1">
    <location>
        <begin position="23"/>
        <end position="123"/>
    </location>
</feature>
<evidence type="ECO:0008006" key="4">
    <source>
        <dbReference type="Google" id="ProtNLM"/>
    </source>
</evidence>
<evidence type="ECO:0000256" key="1">
    <source>
        <dbReference type="SAM" id="SignalP"/>
    </source>
</evidence>
<gene>
    <name evidence="2" type="ORF">L0U88_20440</name>
</gene>
<reference evidence="2 3" key="1">
    <citation type="submission" date="2022-01" db="EMBL/GenBank/DDBJ databases">
        <title>Flavihumibacter sp. nov., isolated from sediment of a river.</title>
        <authorList>
            <person name="Liu H."/>
        </authorList>
    </citation>
    <scope>NUCLEOTIDE SEQUENCE [LARGE SCALE GENOMIC DNA]</scope>
    <source>
        <strain evidence="2 3">RY-1</strain>
    </source>
</reference>
<name>A0ABS9BPU2_9BACT</name>